<dbReference type="VEuPathDB" id="AmoebaDB:EIN_221900"/>
<evidence type="ECO:0000313" key="1">
    <source>
        <dbReference type="EMBL" id="ELP88057.1"/>
    </source>
</evidence>
<dbReference type="EMBL" id="KB206756">
    <property type="protein sequence ID" value="ELP88057.1"/>
    <property type="molecule type" value="Genomic_DNA"/>
</dbReference>
<sequence>MEKVEQAILSVRTDSTQTQQDALDLIPKGEEDVLPNGITRDVTKDLLNLISMNPIPVSQVVDIFGVFKFKVKQGDDLLNECKTFQKKLRLTERGLLGKKPEEEIKLLRKYEVFRSEALKQPQAKKDLEKLESCLQYRKSTLDLTKLTENEVRSAVRAAYELLPLEKKRILFLKRWLVQLQGEDDGTLFTKRFLKDVIVANKLFEEQTFTQRSFKMSTEVLVTEARTEFIEVFNQFHRIWTMSDKVLRNCYDMGVEDEKPYYDLICVMSEERQPTLDLISRDYFGEKPETKSPPTGLELVKQLKKATKSAKEYIPHFYVELENYFSQVVKNWDDTFVHNTTFPELFSPTSTLNVSLCSKLFCKKAQLGKKIFEMEREWTQDVSEELANKYLELTEMFHTIVDKHVKKVTNLFKPENTMELRLYPHIKYVLGLECVKLDLKLITRYNAQGDLKSDDD</sequence>
<keyword evidence="2" id="KW-1185">Reference proteome</keyword>
<dbReference type="AlphaFoldDB" id="A0A0A1U1Z2"/>
<dbReference type="Proteomes" id="UP000014680">
    <property type="component" value="Unassembled WGS sequence"/>
</dbReference>
<dbReference type="RefSeq" id="XP_004254828.1">
    <property type="nucleotide sequence ID" value="XM_004254780.1"/>
</dbReference>
<accession>A0A0A1U1Z2</accession>
<dbReference type="GeneID" id="14887210"/>
<organism evidence="1 2">
    <name type="scientific">Entamoeba invadens IP1</name>
    <dbReference type="NCBI Taxonomy" id="370355"/>
    <lineage>
        <taxon>Eukaryota</taxon>
        <taxon>Amoebozoa</taxon>
        <taxon>Evosea</taxon>
        <taxon>Archamoebae</taxon>
        <taxon>Mastigamoebida</taxon>
        <taxon>Entamoebidae</taxon>
        <taxon>Entamoeba</taxon>
    </lineage>
</organism>
<proteinExistence type="predicted"/>
<evidence type="ECO:0000313" key="2">
    <source>
        <dbReference type="Proteomes" id="UP000014680"/>
    </source>
</evidence>
<name>A0A0A1U1Z2_ENTIV</name>
<gene>
    <name evidence="1" type="ORF">EIN_221900</name>
</gene>
<reference evidence="1 2" key="1">
    <citation type="submission" date="2012-10" db="EMBL/GenBank/DDBJ databases">
        <authorList>
            <person name="Zafar N."/>
            <person name="Inman J."/>
            <person name="Hall N."/>
            <person name="Lorenzi H."/>
            <person name="Caler E."/>
        </authorList>
    </citation>
    <scope>NUCLEOTIDE SEQUENCE [LARGE SCALE GENOMIC DNA]</scope>
    <source>
        <strain evidence="1 2">IP1</strain>
    </source>
</reference>
<protein>
    <submittedName>
        <fullName evidence="1">Uncharacterized protein</fullName>
    </submittedName>
</protein>
<dbReference type="KEGG" id="eiv:EIN_221900"/>